<accession>A0AAU9WEN2</accession>
<evidence type="ECO:0000313" key="3">
    <source>
        <dbReference type="EMBL" id="CAH3114501.1"/>
    </source>
</evidence>
<comment type="caution">
    <text evidence="3">The sequence shown here is derived from an EMBL/GenBank/DDBJ whole genome shotgun (WGS) entry which is preliminary data.</text>
</comment>
<protein>
    <submittedName>
        <fullName evidence="3">Uncharacterized protein</fullName>
    </submittedName>
</protein>
<keyword evidence="1" id="KW-0175">Coiled coil</keyword>
<organism evidence="3 4">
    <name type="scientific">Pocillopora meandrina</name>
    <dbReference type="NCBI Taxonomy" id="46732"/>
    <lineage>
        <taxon>Eukaryota</taxon>
        <taxon>Metazoa</taxon>
        <taxon>Cnidaria</taxon>
        <taxon>Anthozoa</taxon>
        <taxon>Hexacorallia</taxon>
        <taxon>Scleractinia</taxon>
        <taxon>Astrocoeniina</taxon>
        <taxon>Pocilloporidae</taxon>
        <taxon>Pocillopora</taxon>
    </lineage>
</organism>
<feature type="coiled-coil region" evidence="1">
    <location>
        <begin position="371"/>
        <end position="412"/>
    </location>
</feature>
<feature type="non-terminal residue" evidence="3">
    <location>
        <position position="1"/>
    </location>
</feature>
<sequence>RTNADEIWQEVAKRYKEIIENDIKLRNSSQTMASFKVTSLQTEQQTHSATYPLAQCPQAQPVDNEEQFHHSVVMHQKEKKDTETFPKIVKVFSLKPSLPVQIFRDHVTIVISPKEATAQPLFGKSLENEPCEQIEKETFNSSANNEGGKIQTYYDNKCVPNFQNQHIFGMADIDTMQLGEKDVRSGSLSGRTFMEEWFQIPCNSTPEKNPFSKNEGVNEAEVMVNARKKNVSEQELSNIDANKKRKRRKRRAIFQQAKTRRSKKRRLINDIKTIDQSLIGKEFKSDTVNQACSQVEYCGSFKDTETEMTETTTGTQGRSEKDTQESFQDSLAVFNGEPVPGETGVISKEPAGSSKGNGYFPSGTISSLPGIDIHQNRILHLKEKLAQQEQELKNLKRKKEFEGVLTEEAEEEWFEPKDMKDTESLGDNEVRDVSLKEDTKIWSDGKEIEEAVNMGEMDDLKNAFQKVIKSFSRTLDGKLYSTRRVPYYAHLPTRNYAVGVDYKRFSTGITNQLIPGDFDSQEEFLFQLGLLRIY</sequence>
<dbReference type="AlphaFoldDB" id="A0AAU9WEN2"/>
<proteinExistence type="predicted"/>
<evidence type="ECO:0000256" key="1">
    <source>
        <dbReference type="SAM" id="Coils"/>
    </source>
</evidence>
<dbReference type="EMBL" id="CALNXJ010000014">
    <property type="protein sequence ID" value="CAH3114501.1"/>
    <property type="molecule type" value="Genomic_DNA"/>
</dbReference>
<gene>
    <name evidence="3" type="ORF">PMEA_00005487</name>
</gene>
<dbReference type="Proteomes" id="UP001159428">
    <property type="component" value="Unassembled WGS sequence"/>
</dbReference>
<name>A0AAU9WEN2_9CNID</name>
<evidence type="ECO:0000313" key="4">
    <source>
        <dbReference type="Proteomes" id="UP001159428"/>
    </source>
</evidence>
<evidence type="ECO:0000256" key="2">
    <source>
        <dbReference type="SAM" id="MobiDB-lite"/>
    </source>
</evidence>
<reference evidence="3 4" key="1">
    <citation type="submission" date="2022-05" db="EMBL/GenBank/DDBJ databases">
        <authorList>
            <consortium name="Genoscope - CEA"/>
            <person name="William W."/>
        </authorList>
    </citation>
    <scope>NUCLEOTIDE SEQUENCE [LARGE SCALE GENOMIC DNA]</scope>
</reference>
<feature type="region of interest" description="Disordered" evidence="2">
    <location>
        <begin position="334"/>
        <end position="354"/>
    </location>
</feature>
<keyword evidence="4" id="KW-1185">Reference proteome</keyword>